<feature type="compositionally biased region" description="Basic and acidic residues" evidence="1">
    <location>
        <begin position="221"/>
        <end position="253"/>
    </location>
</feature>
<evidence type="ECO:0000313" key="3">
    <source>
        <dbReference type="EMBL" id="EJW02480.1"/>
    </source>
</evidence>
<dbReference type="HOGENOM" id="CLU_866062_0_0_1"/>
<gene>
    <name evidence="3" type="ORF">EDEG_03100</name>
</gene>
<dbReference type="AlphaFoldDB" id="J9DIP2"/>
<feature type="compositionally biased region" description="Basic and acidic residues" evidence="1">
    <location>
        <begin position="153"/>
        <end position="170"/>
    </location>
</feature>
<comment type="caution">
    <text evidence="3">The sequence shown here is derived from an EMBL/GenBank/DDBJ whole genome shotgun (WGS) entry which is preliminary data.</text>
</comment>
<feature type="signal peptide" evidence="2">
    <location>
        <begin position="1"/>
        <end position="21"/>
    </location>
</feature>
<dbReference type="EMBL" id="AFBI03000069">
    <property type="protein sequence ID" value="EJW02480.1"/>
    <property type="molecule type" value="Genomic_DNA"/>
</dbReference>
<evidence type="ECO:0000313" key="4">
    <source>
        <dbReference type="Proteomes" id="UP000003163"/>
    </source>
</evidence>
<feature type="region of interest" description="Disordered" evidence="1">
    <location>
        <begin position="121"/>
        <end position="286"/>
    </location>
</feature>
<keyword evidence="4" id="KW-1185">Reference proteome</keyword>
<dbReference type="InParanoid" id="J9DIP2"/>
<organism evidence="3 4">
    <name type="scientific">Edhazardia aedis (strain USNM 41457)</name>
    <name type="common">Microsporidian parasite</name>
    <dbReference type="NCBI Taxonomy" id="1003232"/>
    <lineage>
        <taxon>Eukaryota</taxon>
        <taxon>Fungi</taxon>
        <taxon>Fungi incertae sedis</taxon>
        <taxon>Microsporidia</taxon>
        <taxon>Edhazardia</taxon>
    </lineage>
</organism>
<dbReference type="VEuPathDB" id="MicrosporidiaDB:EDEG_03100"/>
<feature type="chain" id="PRO_5003822969" evidence="2">
    <location>
        <begin position="22"/>
        <end position="321"/>
    </location>
</feature>
<feature type="compositionally biased region" description="Basic and acidic residues" evidence="1">
    <location>
        <begin position="182"/>
        <end position="214"/>
    </location>
</feature>
<accession>J9DIP2</accession>
<dbReference type="Proteomes" id="UP000003163">
    <property type="component" value="Unassembled WGS sequence"/>
</dbReference>
<feature type="compositionally biased region" description="Polar residues" evidence="1">
    <location>
        <begin position="121"/>
        <end position="133"/>
    </location>
</feature>
<evidence type="ECO:0000256" key="2">
    <source>
        <dbReference type="SAM" id="SignalP"/>
    </source>
</evidence>
<protein>
    <submittedName>
        <fullName evidence="3">Uncharacterized protein</fullName>
    </submittedName>
</protein>
<evidence type="ECO:0000256" key="1">
    <source>
        <dbReference type="SAM" id="MobiDB-lite"/>
    </source>
</evidence>
<reference evidence="4" key="2">
    <citation type="submission" date="2015-07" db="EMBL/GenBank/DDBJ databases">
        <title>Contrasting host-pathogen interactions and genome evolution in two generalist and specialist microsporidian pathogens of mosquitoes.</title>
        <authorList>
            <consortium name="The Broad Institute Genomics Platform"/>
            <consortium name="The Broad Institute Genome Sequencing Center for Infectious Disease"/>
            <person name="Cuomo C.A."/>
            <person name="Sanscrainte N.D."/>
            <person name="Goldberg J.M."/>
            <person name="Heiman D."/>
            <person name="Young S."/>
            <person name="Zeng Q."/>
            <person name="Becnel J.J."/>
            <person name="Birren B.W."/>
        </authorList>
    </citation>
    <scope>NUCLEOTIDE SEQUENCE [LARGE SCALE GENOMIC DNA]</scope>
    <source>
        <strain evidence="4">USNM 41457</strain>
    </source>
</reference>
<feature type="compositionally biased region" description="Polar residues" evidence="1">
    <location>
        <begin position="268"/>
        <end position="281"/>
    </location>
</feature>
<reference evidence="3 4" key="1">
    <citation type="submission" date="2011-08" db="EMBL/GenBank/DDBJ databases">
        <authorList>
            <person name="Liu Z.J."/>
            <person name="Shi F.L."/>
            <person name="Lu J.Q."/>
            <person name="Li M."/>
            <person name="Wang Z.L."/>
        </authorList>
    </citation>
    <scope>NUCLEOTIDE SEQUENCE [LARGE SCALE GENOMIC DNA]</scope>
    <source>
        <strain evidence="3 4">USNM 41457</strain>
    </source>
</reference>
<keyword evidence="2" id="KW-0732">Signal</keyword>
<name>J9DIP2_EDHAE</name>
<proteinExistence type="predicted"/>
<sequence>MTVRIFYRAILVFVFVDQVLSTSQRERKKSKSRILFNSFGNSGNGNFYSCSCERKPRSKTEGVVAKHDDTMMRKMCRNDDISKENFDHGVGKISDKAEIGSSVAEKIDTATQSADKNLANAQIESDTANQSIPPSEDLIESASQTSALNDESDASKAKIPQDAELKDIVDGGKTSETAVEQTDPKDAEQIQGHENDTRGADILKDNDDKSEKTSETGVEQTDPKDKEQIQSHENEARSADILKDNDDKSEKTSETGVEQTDPKDAEQIKNQSETNNVISATKNRKDSLPKRIFNKTIVKPFNFVAKKIYKVVTGRNPQKNQ</sequence>